<dbReference type="FunFam" id="1.25.40.610:FF:000005">
    <property type="entry name" value="cadherin EGF LAG seven-pass G-type receptor 2"/>
    <property type="match status" value="1"/>
</dbReference>
<feature type="region of interest" description="Disordered" evidence="26">
    <location>
        <begin position="2798"/>
        <end position="3033"/>
    </location>
</feature>
<comment type="function">
    <text evidence="1">Receptor that may have an important role in cell/cell signaling during nervous system formation.</text>
</comment>
<evidence type="ECO:0000256" key="27">
    <source>
        <dbReference type="SAM" id="Phobius"/>
    </source>
</evidence>
<feature type="domain" description="GAIN-B" evidence="32">
    <location>
        <begin position="2325"/>
        <end position="2488"/>
    </location>
</feature>
<evidence type="ECO:0000256" key="12">
    <source>
        <dbReference type="ARBA" id="ARBA00022837"/>
    </source>
</evidence>
<feature type="transmembrane region" description="Helical" evidence="27">
    <location>
        <begin position="2680"/>
        <end position="2702"/>
    </location>
</feature>
<evidence type="ECO:0000256" key="2">
    <source>
        <dbReference type="ARBA" id="ARBA00004221"/>
    </source>
</evidence>
<dbReference type="Gene3D" id="2.10.25.10">
    <property type="entry name" value="Laminin"/>
    <property type="match status" value="6"/>
</dbReference>
<feature type="region of interest" description="Disordered" evidence="26">
    <location>
        <begin position="145"/>
        <end position="164"/>
    </location>
</feature>
<dbReference type="CDD" id="cd00055">
    <property type="entry name" value="EGF_Lam"/>
    <property type="match status" value="1"/>
</dbReference>
<dbReference type="SUPFAM" id="SSF49313">
    <property type="entry name" value="Cadherin-like"/>
    <property type="match status" value="9"/>
</dbReference>
<dbReference type="InterPro" id="IPR000742">
    <property type="entry name" value="EGF"/>
</dbReference>
<evidence type="ECO:0000256" key="10">
    <source>
        <dbReference type="ARBA" id="ARBA00022729"/>
    </source>
</evidence>
<evidence type="ECO:0000313" key="36">
    <source>
        <dbReference type="Ensembl" id="ENSPMRP00000019975.1"/>
    </source>
</evidence>
<dbReference type="SMART" id="SM00179">
    <property type="entry name" value="EGF_CA"/>
    <property type="match status" value="4"/>
</dbReference>
<feature type="transmembrane region" description="Helical" evidence="27">
    <location>
        <begin position="2599"/>
        <end position="2619"/>
    </location>
</feature>
<dbReference type="FunFam" id="2.60.40.60:FF:000020">
    <property type="entry name" value="Dachsous cadherin-related 1b"/>
    <property type="match status" value="1"/>
</dbReference>
<dbReference type="InterPro" id="IPR036445">
    <property type="entry name" value="GPCR_2_extracell_dom_sf"/>
</dbReference>
<reference evidence="36" key="3">
    <citation type="submission" date="2025-09" db="UniProtKB">
        <authorList>
            <consortium name="Ensembl"/>
        </authorList>
    </citation>
    <scope>IDENTIFICATION</scope>
</reference>
<dbReference type="InterPro" id="IPR015919">
    <property type="entry name" value="Cadherin-like_sf"/>
</dbReference>
<dbReference type="FunFam" id="2.60.40.60:FF:000010">
    <property type="entry name" value="Cadherin EGF LAG seven-pass G-type receptor 3"/>
    <property type="match status" value="2"/>
</dbReference>
<evidence type="ECO:0000256" key="7">
    <source>
        <dbReference type="ARBA" id="ARBA00022536"/>
    </source>
</evidence>
<evidence type="ECO:0000256" key="13">
    <source>
        <dbReference type="ARBA" id="ARBA00022989"/>
    </source>
</evidence>
<feature type="domain" description="Cadherin" evidence="35">
    <location>
        <begin position="1028"/>
        <end position="1129"/>
    </location>
</feature>
<feature type="domain" description="Laminin G" evidence="29">
    <location>
        <begin position="1717"/>
        <end position="1898"/>
    </location>
</feature>
<keyword evidence="13 27" id="KW-1133">Transmembrane helix</keyword>
<dbReference type="Pfam" id="PF01825">
    <property type="entry name" value="GPS"/>
    <property type="match status" value="1"/>
</dbReference>
<feature type="domain" description="EGF-like" evidence="30">
    <location>
        <begin position="1900"/>
        <end position="1936"/>
    </location>
</feature>
<keyword evidence="9 27" id="KW-0812">Transmembrane</keyword>
<keyword evidence="20" id="KW-0379">Hydroxylation</keyword>
<evidence type="ECO:0000256" key="14">
    <source>
        <dbReference type="ARBA" id="ARBA00023040"/>
    </source>
</evidence>
<evidence type="ECO:0000256" key="21">
    <source>
        <dbReference type="ARBA" id="ARBA00023292"/>
    </source>
</evidence>
<evidence type="ECO:0000256" key="28">
    <source>
        <dbReference type="SAM" id="SignalP"/>
    </source>
</evidence>
<dbReference type="Pfam" id="PF16489">
    <property type="entry name" value="GAIN"/>
    <property type="match status" value="1"/>
</dbReference>
<dbReference type="PROSITE" id="PS00650">
    <property type="entry name" value="G_PROTEIN_RECEP_F2_2"/>
    <property type="match status" value="1"/>
</dbReference>
<feature type="transmembrane region" description="Helical" evidence="27">
    <location>
        <begin position="2708"/>
        <end position="2731"/>
    </location>
</feature>
<keyword evidence="17" id="KW-0675">Receptor</keyword>
<feature type="disulfide bond" evidence="24">
    <location>
        <begin position="1417"/>
        <end position="1426"/>
    </location>
</feature>
<evidence type="ECO:0000313" key="37">
    <source>
        <dbReference type="Proteomes" id="UP000472272"/>
    </source>
</evidence>
<dbReference type="InterPro" id="IPR001791">
    <property type="entry name" value="Laminin_G"/>
</dbReference>
<dbReference type="GO" id="GO:0051239">
    <property type="term" value="P:regulation of multicellular organismal process"/>
    <property type="evidence" value="ECO:0007669"/>
    <property type="project" value="UniProtKB-ARBA"/>
</dbReference>
<keyword evidence="12 23" id="KW-0106">Calcium</keyword>
<dbReference type="PANTHER" id="PTHR24026:SF36">
    <property type="entry name" value="CADHERIN EGF LAG SEVEN-PASS G-TYPE RECEPTOR 1"/>
    <property type="match status" value="1"/>
</dbReference>
<dbReference type="InterPro" id="IPR017983">
    <property type="entry name" value="GPCR_2_secretin-like_CS"/>
</dbReference>
<dbReference type="InterPro" id="IPR000832">
    <property type="entry name" value="GPCR_2_secretin-like"/>
</dbReference>
<evidence type="ECO:0000256" key="24">
    <source>
        <dbReference type="PROSITE-ProRule" id="PRU00076"/>
    </source>
</evidence>
<keyword evidence="16 24" id="KW-1015">Disulfide bond</keyword>
<evidence type="ECO:0000256" key="26">
    <source>
        <dbReference type="SAM" id="MobiDB-lite"/>
    </source>
</evidence>
<dbReference type="GO" id="GO:0007156">
    <property type="term" value="P:homophilic cell adhesion via plasma membrane adhesion molecules"/>
    <property type="evidence" value="ECO:0007669"/>
    <property type="project" value="InterPro"/>
</dbReference>
<dbReference type="Pfam" id="PF00002">
    <property type="entry name" value="7tm_2"/>
    <property type="match status" value="1"/>
</dbReference>
<dbReference type="GO" id="GO:0016324">
    <property type="term" value="C:apical plasma membrane"/>
    <property type="evidence" value="ECO:0007669"/>
    <property type="project" value="UniProtKB-SubCell"/>
</dbReference>
<evidence type="ECO:0000256" key="18">
    <source>
        <dbReference type="ARBA" id="ARBA00023180"/>
    </source>
</evidence>
<dbReference type="FunFam" id="2.60.120.200:FF:000059">
    <property type="entry name" value="Cadherin EGF LAG seven-pass G-type receptor 1"/>
    <property type="match status" value="1"/>
</dbReference>
<dbReference type="PROSITE" id="PS50268">
    <property type="entry name" value="CADHERIN_2"/>
    <property type="match status" value="9"/>
</dbReference>
<feature type="disulfide bond" evidence="25">
    <location>
        <begin position="2052"/>
        <end position="2061"/>
    </location>
</feature>
<dbReference type="InterPro" id="IPR001881">
    <property type="entry name" value="EGF-like_Ca-bd_dom"/>
</dbReference>
<dbReference type="GO" id="GO:0048638">
    <property type="term" value="P:regulation of developmental growth"/>
    <property type="evidence" value="ECO:0007669"/>
    <property type="project" value="UniProtKB-ARBA"/>
</dbReference>
<feature type="disulfide bond" evidence="25">
    <location>
        <begin position="2031"/>
        <end position="2043"/>
    </location>
</feature>
<dbReference type="SUPFAM" id="SSF49899">
    <property type="entry name" value="Concanavalin A-like lectins/glucanases"/>
    <property type="match status" value="2"/>
</dbReference>
<feature type="domain" description="Laminin EGF-like" evidence="31">
    <location>
        <begin position="2031"/>
        <end position="2078"/>
    </location>
</feature>
<dbReference type="SMART" id="SM00180">
    <property type="entry name" value="EGF_Lam"/>
    <property type="match status" value="1"/>
</dbReference>
<dbReference type="FunFam" id="2.60.40.60:FF:000038">
    <property type="entry name" value="Cadherin EGF LAG seven-pass G-type receptor 3"/>
    <property type="match status" value="1"/>
</dbReference>
<keyword evidence="6" id="KW-1003">Cell membrane</keyword>
<dbReference type="InterPro" id="IPR056286">
    <property type="entry name" value="Cadherin_CELSR1-3_9th"/>
</dbReference>
<dbReference type="Proteomes" id="UP000472272">
    <property type="component" value="Chromosome 10"/>
</dbReference>
<dbReference type="FunFam" id="2.60.40.60:FF:000029">
    <property type="entry name" value="Cadherin EGF LAG seven-pass G-type receptor 3"/>
    <property type="match status" value="1"/>
</dbReference>
<evidence type="ECO:0000259" key="35">
    <source>
        <dbReference type="PROSITE" id="PS50268"/>
    </source>
</evidence>
<dbReference type="OMA" id="YTFLRGN"/>
<dbReference type="PANTHER" id="PTHR24026">
    <property type="entry name" value="FAT ATYPICAL CADHERIN-RELATED"/>
    <property type="match status" value="1"/>
</dbReference>
<dbReference type="SUPFAM" id="SSF111418">
    <property type="entry name" value="Hormone receptor domain"/>
    <property type="match status" value="1"/>
</dbReference>
<dbReference type="CDD" id="cd00110">
    <property type="entry name" value="LamG"/>
    <property type="match status" value="2"/>
</dbReference>
<dbReference type="PROSITE" id="PS00232">
    <property type="entry name" value="CADHERIN_1"/>
    <property type="match status" value="5"/>
</dbReference>
<dbReference type="FunFam" id="2.10.25.10:FF:000089">
    <property type="entry name" value="Cadherin EGF LAG seven-pass G-type receptor 3"/>
    <property type="match status" value="1"/>
</dbReference>
<dbReference type="Gene3D" id="2.60.220.50">
    <property type="match status" value="1"/>
</dbReference>
<evidence type="ECO:0000256" key="19">
    <source>
        <dbReference type="ARBA" id="ARBA00023224"/>
    </source>
</evidence>
<keyword evidence="21 25" id="KW-0424">Laminin EGF-like domain</keyword>
<evidence type="ECO:0000256" key="20">
    <source>
        <dbReference type="ARBA" id="ARBA00023278"/>
    </source>
</evidence>
<evidence type="ECO:0000259" key="30">
    <source>
        <dbReference type="PROSITE" id="PS50026"/>
    </source>
</evidence>
<evidence type="ECO:0000256" key="1">
    <source>
        <dbReference type="ARBA" id="ARBA00002066"/>
    </source>
</evidence>
<proteinExistence type="inferred from homology"/>
<dbReference type="FunFam" id="2.60.220.50:FF:000005">
    <property type="entry name" value="Cadherin EGF LAG seven-pass G-type receptor 2"/>
    <property type="match status" value="1"/>
</dbReference>
<feature type="compositionally biased region" description="Basic and acidic residues" evidence="26">
    <location>
        <begin position="2909"/>
        <end position="2951"/>
    </location>
</feature>
<feature type="disulfide bond" evidence="24">
    <location>
        <begin position="1379"/>
        <end position="1388"/>
    </location>
</feature>
<feature type="disulfide bond" evidence="25">
    <location>
        <begin position="2033"/>
        <end position="2050"/>
    </location>
</feature>
<dbReference type="Pfam" id="PF00053">
    <property type="entry name" value="EGF_laminin"/>
    <property type="match status" value="1"/>
</dbReference>
<dbReference type="FunFam" id="2.60.40.60:FF:000044">
    <property type="entry name" value="Cadherin, EGF LAG seven-pass G-type receptor 3"/>
    <property type="match status" value="1"/>
</dbReference>
<dbReference type="Ensembl" id="ENSPMRT00000021211.1">
    <property type="protein sequence ID" value="ENSPMRP00000019975.1"/>
    <property type="gene ID" value="ENSPMRG00000013008.1"/>
</dbReference>
<evidence type="ECO:0000259" key="34">
    <source>
        <dbReference type="PROSITE" id="PS50261"/>
    </source>
</evidence>
<keyword evidence="37" id="KW-1185">Reference proteome</keyword>
<feature type="domain" description="EGF-like" evidence="30">
    <location>
        <begin position="1331"/>
        <end position="1389"/>
    </location>
</feature>
<dbReference type="PROSITE" id="PS50221">
    <property type="entry name" value="GAIN_B"/>
    <property type="match status" value="1"/>
</dbReference>
<feature type="disulfide bond" evidence="24">
    <location>
        <begin position="1926"/>
        <end position="1935"/>
    </location>
</feature>
<evidence type="ECO:0000256" key="23">
    <source>
        <dbReference type="PROSITE-ProRule" id="PRU00043"/>
    </source>
</evidence>
<dbReference type="InterPro" id="IPR013320">
    <property type="entry name" value="ConA-like_dom_sf"/>
</dbReference>
<sequence length="3054" mass="338106">MPRRSPVAAWLPWLALLGPAAAAAWELHVDEAAAGAPLLDVSVGPGWLYALDEARTPRALRGAVEVTPGGLLRRTAVPARCGGDAGAANPLPLRLRLVSRAGDVSLTLRLAAYLHGPGCLSRRRAGAPAHLSLPDAGPALRRRLRGRPRCPAAPEPQEGTEEEETPLLEALRALTSFPRCRCLDGPPLRTPEGKGGKSLRLLCHVTRGPGEVLVEFGGRHFEGREWAAGGQCRLGRKRRAASQEWQMGRESGRGSWPRGPPSLPQRTLRSANYPPQFKLPNYQVSIAENQPAGTAVITLEAHDPDEGEAGRLTYSMEAFFDKRSDDYFAIDANTGVVVTTRSLDRETKDTHVLQVIAADHGVPRHRSAVTFLTVTVSDTNDHGPVFEQPEYRENIRENLEVGYEVLTIRATDEDAPDNANLLYRILEPGAGEGVFEIDPHSGVVRTCAPVDREEVSEYHLVVEANDQGKEPGPRSATVTVHITVEDENDNSPQFSEKRYLVQIPEDAPVNSQVLQVQATDRDRGNNAQVHYSIVSGNLKGQFYIHSFSGSIDLINPLDYETIREYTLRIKAQDAGRPPQINSSGMVSIQVLDVNDNAPIFVSTPFQATVLENVPLGYSVLHIQAVDADSGENARLEYKLIELPHPSAPVSPGGDMGFPFQINNSTGWITVSAELDRETVENYHFGVEARDNGVPVMTSSASVSITVLDVNDNNPTFTEKVYQLRLNEDATVGSSVLTLTAVDKDVNSVVTYQITSGNTRNRFAITSQSAGGLITLALPLDYKQERQYVLTVTASDGTLFDTVQVFINVTDANTHRPVFQSSHYTVSVSEDKPIGTPIVTISATDEDTGENARITYILEDNIPQFRIDPDTGTITTLMELDYEDQASYTLAITAQDNGIPQKSDTTYVEILILDSNDNTPRFLRDRYQGSVFEDVPLSTSVLQVSATDRDSGPNGRILYTFQGGDDGDGDFYIEATSGVIRTLRKLDRENVAVYSLRAFAVDRGSPPLKASVDIQVTVLDINDNPPVFQQDEFDIFVEENSPVGSIVARISAVDPDEGTNAQIMYQIVEGNIPEVFQLDLLNGDLTALMDLDYESQTEYVIVVQATSAPLVSRATVHIRLQDQNDNPPVLQDFQILFNNYVTNKSNSFPSGVIGKIPAHDPDISDQLDYTFVQGNELNLLLLDSATGELKLSRDLDNNRPLEAIMKVSVSDGIHSVTALCTLRVTIITDDMLTNSITVRLENMSQEKFLSPLLALFVEGVATVLSTTKEGIFVFNIQNDTDVSSNILNVTFSALLPGGIRNKFFPSEDLQEQIYLNRTLLTLISTQRVLPFDDNICLREPCENYMKCVSVLKFDSSAPFISSNTVLFRPIHPINGLRCRCPPGFTGDYCETEIDLCYSNPCGNNGLCRSREGGYTCECYEDYTGEYCEVNARSGRCAPGVCKNGGRCVDLLIGGFKCECPAGEYERPYCEMTTRSFPPESFVTFKGLRQRFHFTVSLMFATRERNALLLYNGRFNEKHDFIALEIIEEQIQLTFSAGETTTTVAPFVPGGVSDGQWHSVQVQYYNKPNIGRLGIPHGPSGEKVAVVTVDDCDTTVAVRFGSFIGNYSCAAQGTQTGSKKSLDLTGPLLLGGVPNLPEDFPVHNRQFVGCMRNLSIDSKPIDMASFIANNGTLAGCLAQKNYCTTNWCQNGGTCVNKWNTYACECPLQYGGKNCEQVMPFPQRFTGESIIIWSDLDITISVPWYIGLMFRTRKVNGMLMQANAGVSSKINIQILNRYVVFEVYDGLNQVASLRMTQSRISDGEWHHVLIELKSAKDGKDIKYLAVVSLDYGMYQSTVQIGNQLPGLKMKSIIVGGVSGDQVSVQQGFYGCLQGVRMGETSTNVATLNMKQAIKINVKEGCEVDNPCDSNPCPQHSYCSDDWDSYSCVCDPGYFGTECVDVCSLNPCEHVSTCVHKPSSSHGYTCECGQSYYGQYCESKIDLPCPRGWWGNPICGPCNCEISKGFDPDCNKTNGICRCKANHYRPQSSDRCYPCDCFPSGSHTRTCDLETGQCPCKPGVIGRQCNRCDNPFAEVTVHGCEVVYNGCPKAFEAGIWWPQTKFGLPAAVPCPKGSTGNAVRHCNSEKGWLPPELFNCTTLAFVDLKIMNEKLIRNETNMDGDKSVHIAKVLQNATNHTGSFYGNDIRTAYQMMLRVLRYESEQQGFDLAATRDVDFNENIIKAGSALLDPRAKDHWEHIQRTEGGAAHLLKHYEEYFSNVAKNMKKTYMKPFITITTNMIIAVDIFEKSNFTGAKVPRFDAIKEDYPRDLESSVLFPDTLFRASDRKAIPTMKPSNLRLPSKIEDELLKNKNVLAKRKRRHPEDTAQHAVAIVIVYRTLGQFLPESYDPDRRSLRLPNRPIINTPITSAIIYRDGESLPNLLDSPIMIDHALLETEERTKPVCVFWNHSTAIGETGGWSSKGCELFSRSQSRIVCQCNHMTSFAVLMDISKRENGEALPLKIITYTTVSISLVALLLTFVLLVLIRTLRSNLHSIHKNLVAALFFSELVFLIGINQTENPFVCTVIAILLHYFYMSTFAWMFVEQLHIYRMLTEVRNINFGHMRFYYVMGWGIPAIITGLAVGLDPQGYGNPDFCWLSVHDTLIWSFAGPIVIVVVINVVIFILAVKASCRRRQRSLEKTGVVSVLRTAFLLLLLISATWLLGLMAVNSDVMTFHYLFAIFSCLQGLFIFFFHCIFNKEVRKHLKNTFTGKKPLTDDTTTTRATLLTRSLNCNDTYVEEPNMYRTTLGESTVSLESTVRDEAAQKLSVSSSQARAGHTEGDSSIFHKKPSKSNENDSDSDSELSLDEHSSSYASSHSSDSEEDGVEAGKKWNAASSKNNDRGPLHSTPKVDSVPNHVKPYWPSEGITASDGEEPSAKQKLKVETKVNVELHRENHTNHSSEAPQDKENEGQQKENKPLVQQNHQQPEQRKGILKNKVTYPPPLVDKNMKNRLREKLSDYNQTTISSRMTSIGTNNGIRATSDSGVTIKNPRRDQPPEQINGLAMNVHVGTVTAETSDSE</sequence>
<dbReference type="FunFam" id="2.170.300.10:FF:000011">
    <property type="entry name" value="cadherin EGF LAG seven-pass G-type receptor 1"/>
    <property type="match status" value="1"/>
</dbReference>
<feature type="compositionally biased region" description="Basic and acidic residues" evidence="26">
    <location>
        <begin position="2981"/>
        <end position="2992"/>
    </location>
</feature>
<feature type="domain" description="G-protein coupled receptors family 2 profile 2" evidence="34">
    <location>
        <begin position="2495"/>
        <end position="2732"/>
    </location>
</feature>
<dbReference type="PROSITE" id="PS01248">
    <property type="entry name" value="EGF_LAM_1"/>
    <property type="match status" value="1"/>
</dbReference>
<dbReference type="PROSITE" id="PS00022">
    <property type="entry name" value="EGF_1"/>
    <property type="match status" value="5"/>
</dbReference>
<keyword evidence="8" id="KW-0597">Phosphoprotein</keyword>
<evidence type="ECO:0000256" key="6">
    <source>
        <dbReference type="ARBA" id="ARBA00022475"/>
    </source>
</evidence>
<dbReference type="InterPro" id="IPR032471">
    <property type="entry name" value="AGRL2-4_GAIN_subdom_A"/>
</dbReference>
<feature type="domain" description="Cadherin" evidence="35">
    <location>
        <begin position="1152"/>
        <end position="1252"/>
    </location>
</feature>
<dbReference type="GeneTree" id="ENSGT00940000159839"/>
<evidence type="ECO:0000259" key="33">
    <source>
        <dbReference type="PROSITE" id="PS50227"/>
    </source>
</evidence>
<dbReference type="FunFam" id="2.60.120.200:FF:000020">
    <property type="entry name" value="Cadherin EGF LAG seven-pass G-type receptor 2"/>
    <property type="match status" value="1"/>
</dbReference>
<evidence type="ECO:0000256" key="25">
    <source>
        <dbReference type="PROSITE-ProRule" id="PRU00460"/>
    </source>
</evidence>
<dbReference type="SMART" id="SM00008">
    <property type="entry name" value="HormR"/>
    <property type="match status" value="1"/>
</dbReference>
<feature type="transmembrane region" description="Helical" evidence="27">
    <location>
        <begin position="2556"/>
        <end position="2578"/>
    </location>
</feature>
<dbReference type="Pfam" id="PF00008">
    <property type="entry name" value="EGF"/>
    <property type="match status" value="3"/>
</dbReference>
<evidence type="ECO:0000256" key="5">
    <source>
        <dbReference type="ARBA" id="ARBA00022473"/>
    </source>
</evidence>
<feature type="domain" description="Laminin G" evidence="29">
    <location>
        <begin position="1470"/>
        <end position="1674"/>
    </location>
</feature>
<dbReference type="FunFam" id="1.20.1070.10:FF:000123">
    <property type="entry name" value="cadherin EGF LAG seven-pass G-type receptor 1 isoform X2"/>
    <property type="match status" value="1"/>
</dbReference>
<dbReference type="SMART" id="SM00303">
    <property type="entry name" value="GPS"/>
    <property type="match status" value="1"/>
</dbReference>
<dbReference type="InterPro" id="IPR001879">
    <property type="entry name" value="GPCR_2_extracellular_dom"/>
</dbReference>
<dbReference type="Gene3D" id="4.10.1240.10">
    <property type="entry name" value="GPCR, family 2, extracellular hormone receptor domain"/>
    <property type="match status" value="1"/>
</dbReference>
<evidence type="ECO:0000256" key="9">
    <source>
        <dbReference type="ARBA" id="ARBA00022692"/>
    </source>
</evidence>
<feature type="domain" description="EGF-like" evidence="30">
    <location>
        <begin position="1937"/>
        <end position="1974"/>
    </location>
</feature>
<dbReference type="PROSITE" id="PS50261">
    <property type="entry name" value="G_PROTEIN_RECEP_F2_4"/>
    <property type="match status" value="1"/>
</dbReference>
<evidence type="ECO:0000256" key="3">
    <source>
        <dbReference type="ARBA" id="ARBA00004651"/>
    </source>
</evidence>
<dbReference type="Gene3D" id="2.170.300.10">
    <property type="entry name" value="Tie2 ligand-binding domain superfamily"/>
    <property type="match status" value="1"/>
</dbReference>
<evidence type="ECO:0000256" key="16">
    <source>
        <dbReference type="ARBA" id="ARBA00023157"/>
    </source>
</evidence>
<feature type="disulfide bond" evidence="24">
    <location>
        <begin position="1964"/>
        <end position="1973"/>
    </location>
</feature>
<comment type="similarity">
    <text evidence="4">Belongs to the G-protein coupled receptor 2 family. LN-TM7 subfamily.</text>
</comment>
<keyword evidence="11" id="KW-0677">Repeat</keyword>
<dbReference type="FunFam" id="2.10.25.10:FF:000011">
    <property type="entry name" value="Cadherin EGF LAG seven-pass G-type receptor"/>
    <property type="match status" value="1"/>
</dbReference>
<feature type="domain" description="EGF-like" evidence="30">
    <location>
        <begin position="1677"/>
        <end position="1713"/>
    </location>
</feature>
<feature type="signal peptide" evidence="28">
    <location>
        <begin position="1"/>
        <end position="22"/>
    </location>
</feature>
<dbReference type="FunFam" id="2.60.40.60:FF:000013">
    <property type="entry name" value="Cadherin EGF LAG seven-pass G-type receptor"/>
    <property type="match status" value="1"/>
</dbReference>
<dbReference type="PROSITE" id="PS50027">
    <property type="entry name" value="EGF_LAM_2"/>
    <property type="match status" value="1"/>
</dbReference>
<dbReference type="Pfam" id="PF00028">
    <property type="entry name" value="Cadherin"/>
    <property type="match status" value="8"/>
</dbReference>
<keyword evidence="7 24" id="KW-0245">EGF-like domain</keyword>
<dbReference type="InterPro" id="IPR000152">
    <property type="entry name" value="EGF-type_Asp/Asn_hydroxyl_site"/>
</dbReference>
<feature type="domain" description="Cadherin" evidence="35">
    <location>
        <begin position="717"/>
        <end position="818"/>
    </location>
</feature>
<dbReference type="CDD" id="cd11304">
    <property type="entry name" value="Cadherin_repeat"/>
    <property type="match status" value="9"/>
</dbReference>
<dbReference type="SUPFAM" id="SSF81321">
    <property type="entry name" value="Family A G protein-coupled receptor-like"/>
    <property type="match status" value="1"/>
</dbReference>
<feature type="domain" description="Cadherin" evidence="35">
    <location>
        <begin position="278"/>
        <end position="386"/>
    </location>
</feature>
<keyword evidence="10 28" id="KW-0732">Signal</keyword>
<dbReference type="Pfam" id="PF02210">
    <property type="entry name" value="Laminin_G_2"/>
    <property type="match status" value="2"/>
</dbReference>
<dbReference type="SMART" id="SM00112">
    <property type="entry name" value="CA"/>
    <property type="match status" value="9"/>
</dbReference>
<keyword evidence="19" id="KW-0807">Transducer</keyword>
<dbReference type="GO" id="GO:0022603">
    <property type="term" value="P:regulation of anatomical structure morphogenesis"/>
    <property type="evidence" value="ECO:0007669"/>
    <property type="project" value="UniProtKB-ARBA"/>
</dbReference>
<evidence type="ECO:0000259" key="32">
    <source>
        <dbReference type="PROSITE" id="PS50221"/>
    </source>
</evidence>
<dbReference type="FunFam" id="2.10.25.10:FF:000156">
    <property type="entry name" value="cadherin EGF LAG seven-pass G-type receptor 2"/>
    <property type="match status" value="1"/>
</dbReference>
<dbReference type="InterPro" id="IPR000203">
    <property type="entry name" value="GPS"/>
</dbReference>
<dbReference type="GO" id="GO:0007166">
    <property type="term" value="P:cell surface receptor signaling pathway"/>
    <property type="evidence" value="ECO:0007669"/>
    <property type="project" value="InterPro"/>
</dbReference>
<feature type="transmembrane region" description="Helical" evidence="27">
    <location>
        <begin position="2639"/>
        <end position="2660"/>
    </location>
</feature>
<feature type="domain" description="Cadherin" evidence="35">
    <location>
        <begin position="495"/>
        <end position="600"/>
    </location>
</feature>
<feature type="transmembrane region" description="Helical" evidence="27">
    <location>
        <begin position="2497"/>
        <end position="2520"/>
    </location>
</feature>
<feature type="region of interest" description="Disordered" evidence="26">
    <location>
        <begin position="237"/>
        <end position="269"/>
    </location>
</feature>
<comment type="subcellular location">
    <subcellularLocation>
        <location evidence="2">Apical cell membrane</location>
    </subcellularLocation>
    <subcellularLocation>
        <location evidence="3">Cell membrane</location>
        <topology evidence="3">Multi-pass membrane protein</topology>
    </subcellularLocation>
</comment>
<dbReference type="CDD" id="cd00054">
    <property type="entry name" value="EGF_CA"/>
    <property type="match status" value="5"/>
</dbReference>
<dbReference type="Gene3D" id="1.20.1070.10">
    <property type="entry name" value="Rhodopsin 7-helix transmembrane proteins"/>
    <property type="match status" value="1"/>
</dbReference>
<dbReference type="FunFam" id="4.10.1240.10:FF:000003">
    <property type="entry name" value="Putative cadherin EGF LAG seven-pass G-type receptor 2"/>
    <property type="match status" value="1"/>
</dbReference>
<comment type="caution">
    <text evidence="24">Lacks conserved residue(s) required for the propagation of feature annotation.</text>
</comment>
<reference evidence="36" key="2">
    <citation type="submission" date="2025-08" db="UniProtKB">
        <authorList>
            <consortium name="Ensembl"/>
        </authorList>
    </citation>
    <scope>IDENTIFICATION</scope>
</reference>
<evidence type="ECO:0000256" key="11">
    <source>
        <dbReference type="ARBA" id="ARBA00022737"/>
    </source>
</evidence>
<keyword evidence="15 27" id="KW-0472">Membrane</keyword>
<dbReference type="PRINTS" id="PR00205">
    <property type="entry name" value="CADHERIN"/>
</dbReference>
<dbReference type="PROSITE" id="PS00010">
    <property type="entry name" value="ASX_HYDROXYL"/>
    <property type="match status" value="2"/>
</dbReference>
<dbReference type="InterPro" id="IPR017981">
    <property type="entry name" value="GPCR_2-like_7TM"/>
</dbReference>
<evidence type="ECO:0000256" key="4">
    <source>
        <dbReference type="ARBA" id="ARBA00010933"/>
    </source>
</evidence>
<evidence type="ECO:0000256" key="8">
    <source>
        <dbReference type="ARBA" id="ARBA00022553"/>
    </source>
</evidence>
<dbReference type="GO" id="GO:0016339">
    <property type="term" value="P:calcium-dependent cell-cell adhesion via plasma membrane cell adhesion molecules"/>
    <property type="evidence" value="ECO:0007669"/>
    <property type="project" value="UniProtKB-ARBA"/>
</dbReference>
<dbReference type="InterPro" id="IPR057244">
    <property type="entry name" value="GAIN_B"/>
</dbReference>
<dbReference type="InterPro" id="IPR002126">
    <property type="entry name" value="Cadherin-like_dom"/>
</dbReference>
<feature type="domain" description="Cadherin" evidence="35">
    <location>
        <begin position="819"/>
        <end position="921"/>
    </location>
</feature>
<feature type="compositionally biased region" description="Polar residues" evidence="26">
    <location>
        <begin position="2993"/>
        <end position="3021"/>
    </location>
</feature>
<protein>
    <recommendedName>
        <fullName evidence="22">Cadherin EGF LAG seven-pass G-type receptor 1</fullName>
    </recommendedName>
</protein>
<evidence type="ECO:0000256" key="17">
    <source>
        <dbReference type="ARBA" id="ARBA00023170"/>
    </source>
</evidence>
<dbReference type="PRINTS" id="PR00249">
    <property type="entry name" value="GPCRSECRETIN"/>
</dbReference>
<dbReference type="SMART" id="SM00282">
    <property type="entry name" value="LamG"/>
    <property type="match status" value="2"/>
</dbReference>
<evidence type="ECO:0000256" key="15">
    <source>
        <dbReference type="ARBA" id="ARBA00023136"/>
    </source>
</evidence>
<dbReference type="InterPro" id="IPR002049">
    <property type="entry name" value="LE_dom"/>
</dbReference>
<keyword evidence="18" id="KW-0325">Glycoprotein</keyword>
<evidence type="ECO:0000259" key="31">
    <source>
        <dbReference type="PROSITE" id="PS50027"/>
    </source>
</evidence>
<organism evidence="36 37">
    <name type="scientific">Podarcis muralis</name>
    <name type="common">Wall lizard</name>
    <name type="synonym">Lacerta muralis</name>
    <dbReference type="NCBI Taxonomy" id="64176"/>
    <lineage>
        <taxon>Eukaryota</taxon>
        <taxon>Metazoa</taxon>
        <taxon>Chordata</taxon>
        <taxon>Craniata</taxon>
        <taxon>Vertebrata</taxon>
        <taxon>Euteleostomi</taxon>
        <taxon>Lepidosauria</taxon>
        <taxon>Squamata</taxon>
        <taxon>Bifurcata</taxon>
        <taxon>Unidentata</taxon>
        <taxon>Episquamata</taxon>
        <taxon>Laterata</taxon>
        <taxon>Lacertibaenia</taxon>
        <taxon>Lacertidae</taxon>
        <taxon>Podarcis</taxon>
    </lineage>
</organism>
<feature type="domain" description="Cadherin" evidence="35">
    <location>
        <begin position="922"/>
        <end position="1027"/>
    </location>
</feature>
<dbReference type="Gene3D" id="2.60.40.60">
    <property type="entry name" value="Cadherins"/>
    <property type="match status" value="9"/>
</dbReference>
<feature type="disulfide bond" evidence="24">
    <location>
        <begin position="1703"/>
        <end position="1712"/>
    </location>
</feature>
<accession>A0A670J6Z8</accession>
<feature type="compositionally biased region" description="Acidic residues" evidence="26">
    <location>
        <begin position="2830"/>
        <end position="2839"/>
    </location>
</feature>
<dbReference type="PROSITE" id="PS50025">
    <property type="entry name" value="LAM_G_DOMAIN"/>
    <property type="match status" value="2"/>
</dbReference>
<dbReference type="Pfam" id="PF23592">
    <property type="entry name" value="Cadherin_CELSR2_9th"/>
    <property type="match status" value="1"/>
</dbReference>
<keyword evidence="14" id="KW-0297">G-protein coupled receptor</keyword>
<dbReference type="Gene3D" id="2.60.120.200">
    <property type="match status" value="2"/>
</dbReference>
<dbReference type="InterPro" id="IPR020894">
    <property type="entry name" value="Cadherin_CS"/>
</dbReference>
<dbReference type="PROSITE" id="PS50227">
    <property type="entry name" value="G_PROTEIN_RECEP_F2_3"/>
    <property type="match status" value="1"/>
</dbReference>
<dbReference type="FunFam" id="2.10.25.10:FF:000113">
    <property type="entry name" value="Cadherin, EGF LAG seven-pass G-type receptor 3"/>
    <property type="match status" value="1"/>
</dbReference>
<feature type="chain" id="PRO_5025598147" description="Cadherin EGF LAG seven-pass G-type receptor 1" evidence="28">
    <location>
        <begin position="23"/>
        <end position="3054"/>
    </location>
</feature>
<dbReference type="GO" id="GO:0009952">
    <property type="term" value="P:anterior/posterior pattern specification"/>
    <property type="evidence" value="ECO:0007669"/>
    <property type="project" value="UniProtKB-ARBA"/>
</dbReference>
<name>A0A670J6Z8_PODMU</name>
<dbReference type="FunFam" id="2.10.25.10:FF:000047">
    <property type="entry name" value="Cadherin EGF LAG seven-pass G-type receptor 2"/>
    <property type="match status" value="1"/>
</dbReference>
<gene>
    <name evidence="36" type="primary">CELSR1</name>
</gene>
<evidence type="ECO:0000259" key="29">
    <source>
        <dbReference type="PROSITE" id="PS50025"/>
    </source>
</evidence>
<keyword evidence="5" id="KW-0217">Developmental protein</keyword>
<feature type="domain" description="EGF-like" evidence="30">
    <location>
        <begin position="1431"/>
        <end position="1469"/>
    </location>
</feature>
<feature type="domain" description="EGF-like" evidence="30">
    <location>
        <begin position="1391"/>
        <end position="1427"/>
    </location>
</feature>
<dbReference type="FunFam" id="2.10.25.10:FF:000183">
    <property type="entry name" value="Cadherin EGF LAG seven-pass G-type receptor 2"/>
    <property type="match status" value="1"/>
</dbReference>
<dbReference type="SUPFAM" id="SSF57196">
    <property type="entry name" value="EGF/Laminin"/>
    <property type="match status" value="4"/>
</dbReference>
<evidence type="ECO:0000256" key="22">
    <source>
        <dbReference type="ARBA" id="ARBA00071749"/>
    </source>
</evidence>
<feature type="domain" description="G-protein coupled receptors family 2 profile 1" evidence="33">
    <location>
        <begin position="2063"/>
        <end position="2136"/>
    </location>
</feature>
<dbReference type="PROSITE" id="PS01186">
    <property type="entry name" value="EGF_2"/>
    <property type="match status" value="1"/>
</dbReference>
<dbReference type="GO" id="GO:0004930">
    <property type="term" value="F:G protein-coupled receptor activity"/>
    <property type="evidence" value="ECO:0007669"/>
    <property type="project" value="UniProtKB-KW"/>
</dbReference>
<dbReference type="InterPro" id="IPR046338">
    <property type="entry name" value="GAIN_dom_sf"/>
</dbReference>
<reference evidence="36 37" key="1">
    <citation type="journal article" date="2019" name="Proc. Natl. Acad. Sci. U.S.A.">
        <title>Regulatory changes in pterin and carotenoid genes underlie balanced color polymorphisms in the wall lizard.</title>
        <authorList>
            <person name="Andrade P."/>
            <person name="Pinho C."/>
            <person name="Perez I de Lanuza G."/>
            <person name="Afonso S."/>
            <person name="Brejcha J."/>
            <person name="Rubin C.J."/>
            <person name="Wallerman O."/>
            <person name="Pereira P."/>
            <person name="Sabatino S.J."/>
            <person name="Bellati A."/>
            <person name="Pellitteri-Rosa D."/>
            <person name="Bosakova Z."/>
            <person name="Bunikis I."/>
            <person name="Carretero M.A."/>
            <person name="Feiner N."/>
            <person name="Marsik P."/>
            <person name="Pauperio F."/>
            <person name="Salvi D."/>
            <person name="Soler L."/>
            <person name="While G.M."/>
            <person name="Uller T."/>
            <person name="Font E."/>
            <person name="Andersson L."/>
            <person name="Carneiro M."/>
        </authorList>
    </citation>
    <scope>NUCLEOTIDE SEQUENCE</scope>
</reference>
<feature type="domain" description="Cadherin" evidence="35">
    <location>
        <begin position="601"/>
        <end position="716"/>
    </location>
</feature>
<dbReference type="FunFam" id="2.60.40.60:FF:000023">
    <property type="entry name" value="Cadherin EGF LAG seven-pass G-type receptor 3"/>
    <property type="match status" value="2"/>
</dbReference>
<dbReference type="SMART" id="SM00181">
    <property type="entry name" value="EGF"/>
    <property type="match status" value="6"/>
</dbReference>
<dbReference type="PROSITE" id="PS50026">
    <property type="entry name" value="EGF_3"/>
    <property type="match status" value="6"/>
</dbReference>
<feature type="transmembrane region" description="Helical" evidence="27">
    <location>
        <begin position="2532"/>
        <end position="2550"/>
    </location>
</feature>
<feature type="domain" description="Cadherin" evidence="35">
    <location>
        <begin position="387"/>
        <end position="494"/>
    </location>
</feature>
<dbReference type="GO" id="GO:0005509">
    <property type="term" value="F:calcium ion binding"/>
    <property type="evidence" value="ECO:0007669"/>
    <property type="project" value="UniProtKB-UniRule"/>
</dbReference>